<accession>A0A9N9HYY5</accession>
<proteinExistence type="predicted"/>
<name>A0A9N9HYY5_FUNMO</name>
<feature type="non-terminal residue" evidence="1">
    <location>
        <position position="1"/>
    </location>
</feature>
<evidence type="ECO:0000313" key="2">
    <source>
        <dbReference type="Proteomes" id="UP000789375"/>
    </source>
</evidence>
<reference evidence="1" key="1">
    <citation type="submission" date="2021-06" db="EMBL/GenBank/DDBJ databases">
        <authorList>
            <person name="Kallberg Y."/>
            <person name="Tangrot J."/>
            <person name="Rosling A."/>
        </authorList>
    </citation>
    <scope>NUCLEOTIDE SEQUENCE</scope>
    <source>
        <strain evidence="1">87-6 pot B 2015</strain>
    </source>
</reference>
<sequence>DYLTEDWRFSRQVTQHMPYVCDCVVSTIPYKLHPSDIIALRQIAS</sequence>
<keyword evidence="2" id="KW-1185">Reference proteome</keyword>
<dbReference type="Proteomes" id="UP000789375">
    <property type="component" value="Unassembled WGS sequence"/>
</dbReference>
<dbReference type="EMBL" id="CAJVPP010011114">
    <property type="protein sequence ID" value="CAG8713033.1"/>
    <property type="molecule type" value="Genomic_DNA"/>
</dbReference>
<comment type="caution">
    <text evidence="1">The sequence shown here is derived from an EMBL/GenBank/DDBJ whole genome shotgun (WGS) entry which is preliminary data.</text>
</comment>
<gene>
    <name evidence="1" type="ORF">FMOSSE_LOCUS14450</name>
</gene>
<organism evidence="1 2">
    <name type="scientific">Funneliformis mosseae</name>
    <name type="common">Endomycorrhizal fungus</name>
    <name type="synonym">Glomus mosseae</name>
    <dbReference type="NCBI Taxonomy" id="27381"/>
    <lineage>
        <taxon>Eukaryota</taxon>
        <taxon>Fungi</taxon>
        <taxon>Fungi incertae sedis</taxon>
        <taxon>Mucoromycota</taxon>
        <taxon>Glomeromycotina</taxon>
        <taxon>Glomeromycetes</taxon>
        <taxon>Glomerales</taxon>
        <taxon>Glomeraceae</taxon>
        <taxon>Funneliformis</taxon>
    </lineage>
</organism>
<dbReference type="AlphaFoldDB" id="A0A9N9HYY5"/>
<protein>
    <submittedName>
        <fullName evidence="1">10791_t:CDS:1</fullName>
    </submittedName>
</protein>
<evidence type="ECO:0000313" key="1">
    <source>
        <dbReference type="EMBL" id="CAG8713033.1"/>
    </source>
</evidence>